<reference evidence="2 3" key="1">
    <citation type="submission" date="2015-07" db="EMBL/GenBank/DDBJ databases">
        <title>High-quality draft genome sequence of Oceanobacillus caeni HM6, a bacillus isolated from a human feces.</title>
        <authorList>
            <person name="Kumar J."/>
            <person name="Verma M.K."/>
            <person name="Pandey R."/>
            <person name="Bhambi M."/>
            <person name="Chauhan N."/>
        </authorList>
    </citation>
    <scope>NUCLEOTIDE SEQUENCE [LARGE SCALE GENOMIC DNA]</scope>
    <source>
        <strain evidence="2 3">HM6</strain>
    </source>
</reference>
<accession>A0ABR5MFJ2</accession>
<evidence type="ECO:0000313" key="2">
    <source>
        <dbReference type="EMBL" id="KPH70545.1"/>
    </source>
</evidence>
<organism evidence="2 3">
    <name type="scientific">Oceanobacillus caeni</name>
    <dbReference type="NCBI Taxonomy" id="405946"/>
    <lineage>
        <taxon>Bacteria</taxon>
        <taxon>Bacillati</taxon>
        <taxon>Bacillota</taxon>
        <taxon>Bacilli</taxon>
        <taxon>Bacillales</taxon>
        <taxon>Bacillaceae</taxon>
        <taxon>Oceanobacillus</taxon>
    </lineage>
</organism>
<evidence type="ECO:0008006" key="4">
    <source>
        <dbReference type="Google" id="ProtNLM"/>
    </source>
</evidence>
<gene>
    <name evidence="2" type="ORF">AFL42_16675</name>
</gene>
<protein>
    <recommendedName>
        <fullName evidence="4">Cardiolipin synthase</fullName>
    </recommendedName>
</protein>
<keyword evidence="3" id="KW-1185">Reference proteome</keyword>
<evidence type="ECO:0000313" key="3">
    <source>
        <dbReference type="Proteomes" id="UP000037854"/>
    </source>
</evidence>
<keyword evidence="1" id="KW-1133">Transmembrane helix</keyword>
<proteinExistence type="predicted"/>
<feature type="transmembrane region" description="Helical" evidence="1">
    <location>
        <begin position="7"/>
        <end position="25"/>
    </location>
</feature>
<dbReference type="RefSeq" id="WP_060669273.1">
    <property type="nucleotide sequence ID" value="NZ_JANKBL010000055.1"/>
</dbReference>
<dbReference type="EMBL" id="LGTK01000100">
    <property type="protein sequence ID" value="KPH70545.1"/>
    <property type="molecule type" value="Genomic_DNA"/>
</dbReference>
<name>A0ABR5MFJ2_9BACI</name>
<sequence length="258" mass="29177">MSKIKKISILVASIVFVGILSFSFYNNVNEAQDNQEEKGPENNNSQDQTILASKDFSSTSSLDDMVYNSDFIAVGSYESLDEIWNMAADPENEDEYVEGHLYNFSVSEVFKGENMNSIKINHRYSENIPVEITSGDEEISPEGILIKEATTTENFVVENKDPLFIEPDFSKKYIVFLKKGDTGNYYAAIEPYLIEFDENEVAVLKSNLLNLDEQDLSIVTEIDGHEIVIHNDIHQNIDDNISGKEYSEIKESIISLIN</sequence>
<comment type="caution">
    <text evidence="2">The sequence shown here is derived from an EMBL/GenBank/DDBJ whole genome shotgun (WGS) entry which is preliminary data.</text>
</comment>
<dbReference type="Proteomes" id="UP000037854">
    <property type="component" value="Unassembled WGS sequence"/>
</dbReference>
<keyword evidence="1" id="KW-0812">Transmembrane</keyword>
<evidence type="ECO:0000256" key="1">
    <source>
        <dbReference type="SAM" id="Phobius"/>
    </source>
</evidence>
<keyword evidence="1" id="KW-0472">Membrane</keyword>